<proteinExistence type="predicted"/>
<keyword evidence="5" id="KW-1133">Transmembrane helix</keyword>
<dbReference type="InterPro" id="IPR017907">
    <property type="entry name" value="Znf_RING_CS"/>
</dbReference>
<dbReference type="SMART" id="SM00336">
    <property type="entry name" value="BBOX"/>
    <property type="match status" value="1"/>
</dbReference>
<dbReference type="RefSeq" id="XP_023930796.1">
    <property type="nucleotide sequence ID" value="XM_024075028.1"/>
</dbReference>
<evidence type="ECO:0000313" key="9">
    <source>
        <dbReference type="RefSeq" id="XP_023930796.1"/>
    </source>
</evidence>
<keyword evidence="3" id="KW-0862">Zinc</keyword>
<keyword evidence="1" id="KW-0479">Metal-binding</keyword>
<dbReference type="PROSITE" id="PS50089">
    <property type="entry name" value="ZF_RING_2"/>
    <property type="match status" value="1"/>
</dbReference>
<name>A0A2R2MKQ3_LINAN</name>
<evidence type="ECO:0000259" key="6">
    <source>
        <dbReference type="PROSITE" id="PS50089"/>
    </source>
</evidence>
<evidence type="ECO:0000256" key="2">
    <source>
        <dbReference type="ARBA" id="ARBA00022771"/>
    </source>
</evidence>
<dbReference type="SUPFAM" id="SSF57850">
    <property type="entry name" value="RING/U-box"/>
    <property type="match status" value="1"/>
</dbReference>
<reference evidence="9" key="1">
    <citation type="submission" date="2025-08" db="UniProtKB">
        <authorList>
            <consortium name="RefSeq"/>
        </authorList>
    </citation>
    <scope>IDENTIFICATION</scope>
    <source>
        <tissue evidence="9">Gonads</tissue>
    </source>
</reference>
<dbReference type="KEGG" id="lak:106167258"/>
<evidence type="ECO:0000256" key="3">
    <source>
        <dbReference type="ARBA" id="ARBA00022833"/>
    </source>
</evidence>
<keyword evidence="5" id="KW-0472">Membrane</keyword>
<keyword evidence="5" id="KW-0812">Transmembrane</keyword>
<protein>
    <submittedName>
        <fullName evidence="9">Tripartite motif-containing protein 3-like</fullName>
    </submittedName>
</protein>
<dbReference type="Proteomes" id="UP000085678">
    <property type="component" value="Unplaced"/>
</dbReference>
<dbReference type="InParanoid" id="A0A2R2MKQ3"/>
<dbReference type="InterPro" id="IPR000315">
    <property type="entry name" value="Znf_B-box"/>
</dbReference>
<sequence>MAMASKEMCSAYSEKFLTCHICLEAYKDPRVLPCYHTFCLGCIADHAAKNGVQDKFFCPVCRQEAPVPPVDFSVNPAIIREQLCHVLDEAQYCNKHDGEFLTFYCEEDDTVACRDCILETHSKHNFKKLEEVAKVQRHLIQEKLKCLPSEKLSRFENAQTAIGRTEERLIENQAKVFGLVDSQKVTMIKEIKENSKAFDMGIKVYYQRVEKDVRQQTNAYLTSVKQRLETYRTEKQSNYTGIERHIDDKRNEILAEVKALTTTQMKALEAEKDKQEMNKISIQSIRDFAQQLMDVGSDIEVMTHSKKLQTRIQELKTVEPVFDIKFTDITFTPGQTKMEVGLLCPEIPEPRPLSIKTRSITAKTYRDPFACFGSLAQAIEFPNELRQFQKPTWLEKPLPTIRFYIEAKILDIRWTGGGCFLVVFATLIGYMAWGFFGNTSPETVYVFSSTGQCNRKISIGAWCITTA</sequence>
<evidence type="ECO:0000256" key="5">
    <source>
        <dbReference type="SAM" id="Phobius"/>
    </source>
</evidence>
<feature type="domain" description="B box-type" evidence="7">
    <location>
        <begin position="88"/>
        <end position="129"/>
    </location>
</feature>
<evidence type="ECO:0000256" key="4">
    <source>
        <dbReference type="PROSITE-ProRule" id="PRU00024"/>
    </source>
</evidence>
<keyword evidence="8" id="KW-1185">Reference proteome</keyword>
<dbReference type="Pfam" id="PF13445">
    <property type="entry name" value="zf-RING_UBOX"/>
    <property type="match status" value="1"/>
</dbReference>
<evidence type="ECO:0000256" key="1">
    <source>
        <dbReference type="ARBA" id="ARBA00022723"/>
    </source>
</evidence>
<evidence type="ECO:0000313" key="8">
    <source>
        <dbReference type="Proteomes" id="UP000085678"/>
    </source>
</evidence>
<dbReference type="PANTHER" id="PTHR25462:SF296">
    <property type="entry name" value="MEIOTIC P26, ISOFORM F"/>
    <property type="match status" value="1"/>
</dbReference>
<dbReference type="GeneID" id="106167258"/>
<dbReference type="PROSITE" id="PS50119">
    <property type="entry name" value="ZF_BBOX"/>
    <property type="match status" value="1"/>
</dbReference>
<gene>
    <name evidence="9" type="primary">LOC106167258</name>
</gene>
<feature type="non-terminal residue" evidence="9">
    <location>
        <position position="467"/>
    </location>
</feature>
<accession>A0A2R2MKQ3</accession>
<dbReference type="Gene3D" id="3.30.160.60">
    <property type="entry name" value="Classic Zinc Finger"/>
    <property type="match status" value="1"/>
</dbReference>
<dbReference type="SMART" id="SM00184">
    <property type="entry name" value="RING"/>
    <property type="match status" value="1"/>
</dbReference>
<evidence type="ECO:0000259" key="7">
    <source>
        <dbReference type="PROSITE" id="PS50119"/>
    </source>
</evidence>
<dbReference type="Pfam" id="PF00643">
    <property type="entry name" value="zf-B_box"/>
    <property type="match status" value="1"/>
</dbReference>
<dbReference type="GO" id="GO:0008270">
    <property type="term" value="F:zinc ion binding"/>
    <property type="evidence" value="ECO:0007669"/>
    <property type="project" value="UniProtKB-KW"/>
</dbReference>
<dbReference type="PROSITE" id="PS00518">
    <property type="entry name" value="ZF_RING_1"/>
    <property type="match status" value="1"/>
</dbReference>
<organism evidence="8 9">
    <name type="scientific">Lingula anatina</name>
    <name type="common">Brachiopod</name>
    <name type="synonym">Lingula unguis</name>
    <dbReference type="NCBI Taxonomy" id="7574"/>
    <lineage>
        <taxon>Eukaryota</taxon>
        <taxon>Metazoa</taxon>
        <taxon>Spiralia</taxon>
        <taxon>Lophotrochozoa</taxon>
        <taxon>Brachiopoda</taxon>
        <taxon>Linguliformea</taxon>
        <taxon>Lingulata</taxon>
        <taxon>Lingulida</taxon>
        <taxon>Linguloidea</taxon>
        <taxon>Lingulidae</taxon>
        <taxon>Lingula</taxon>
    </lineage>
</organism>
<dbReference type="InterPro" id="IPR047153">
    <property type="entry name" value="TRIM45/56/19-like"/>
</dbReference>
<dbReference type="AlphaFoldDB" id="A0A2R2MKQ3"/>
<dbReference type="InterPro" id="IPR013083">
    <property type="entry name" value="Znf_RING/FYVE/PHD"/>
</dbReference>
<dbReference type="Gene3D" id="3.30.40.10">
    <property type="entry name" value="Zinc/RING finger domain, C3HC4 (zinc finger)"/>
    <property type="match status" value="1"/>
</dbReference>
<feature type="domain" description="RING-type" evidence="6">
    <location>
        <begin position="19"/>
        <end position="62"/>
    </location>
</feature>
<dbReference type="OrthoDB" id="111250at2759"/>
<dbReference type="InterPro" id="IPR001841">
    <property type="entry name" value="Znf_RING"/>
</dbReference>
<feature type="transmembrane region" description="Helical" evidence="5">
    <location>
        <begin position="412"/>
        <end position="436"/>
    </location>
</feature>
<dbReference type="SUPFAM" id="SSF57845">
    <property type="entry name" value="B-box zinc-binding domain"/>
    <property type="match status" value="1"/>
</dbReference>
<dbReference type="InterPro" id="IPR027370">
    <property type="entry name" value="Znf-RING_euk"/>
</dbReference>
<keyword evidence="2 4" id="KW-0863">Zinc-finger</keyword>
<dbReference type="PANTHER" id="PTHR25462">
    <property type="entry name" value="BONUS, ISOFORM C-RELATED"/>
    <property type="match status" value="1"/>
</dbReference>